<reference evidence="1" key="1">
    <citation type="submission" date="2021-03" db="EMBL/GenBank/DDBJ databases">
        <title>Evolutionary priming and transition to the ectomycorrhizal habit in an iconic lineage of mushroom-forming fungi: is preadaptation a requirement?</title>
        <authorList>
            <consortium name="DOE Joint Genome Institute"/>
            <person name="Looney B.P."/>
            <person name="Miyauchi S."/>
            <person name="Morin E."/>
            <person name="Drula E."/>
            <person name="Courty P.E."/>
            <person name="Chicoki N."/>
            <person name="Fauchery L."/>
            <person name="Kohler A."/>
            <person name="Kuo A."/>
            <person name="LaButti K."/>
            <person name="Pangilinan J."/>
            <person name="Lipzen A."/>
            <person name="Riley R."/>
            <person name="Andreopoulos W."/>
            <person name="He G."/>
            <person name="Johnson J."/>
            <person name="Barry K.W."/>
            <person name="Grigoriev I.V."/>
            <person name="Nagy L."/>
            <person name="Hibbett D."/>
            <person name="Henrissat B."/>
            <person name="Matheny P.B."/>
            <person name="Labbe J."/>
            <person name="Martin A.F."/>
        </authorList>
    </citation>
    <scope>NUCLEOTIDE SEQUENCE</scope>
    <source>
        <strain evidence="1">BPL698</strain>
    </source>
</reference>
<feature type="non-terminal residue" evidence="1">
    <location>
        <position position="1"/>
    </location>
</feature>
<sequence length="66" mass="7468">HTEAYNKAKFLHWDVSTGNILITPDGSGLLINWDLSKKVDVDLLRQQSRMGTWQFISTALLLHTAT</sequence>
<organism evidence="1 2">
    <name type="scientific">Russula earlei</name>
    <dbReference type="NCBI Taxonomy" id="71964"/>
    <lineage>
        <taxon>Eukaryota</taxon>
        <taxon>Fungi</taxon>
        <taxon>Dikarya</taxon>
        <taxon>Basidiomycota</taxon>
        <taxon>Agaricomycotina</taxon>
        <taxon>Agaricomycetes</taxon>
        <taxon>Russulales</taxon>
        <taxon>Russulaceae</taxon>
        <taxon>Russula</taxon>
    </lineage>
</organism>
<keyword evidence="2" id="KW-1185">Reference proteome</keyword>
<name>A0ACC0UAE3_9AGAM</name>
<comment type="caution">
    <text evidence="1">The sequence shown here is derived from an EMBL/GenBank/DDBJ whole genome shotgun (WGS) entry which is preliminary data.</text>
</comment>
<evidence type="ECO:0000313" key="2">
    <source>
        <dbReference type="Proteomes" id="UP001207468"/>
    </source>
</evidence>
<protein>
    <submittedName>
        <fullName evidence="1">Uncharacterized protein</fullName>
    </submittedName>
</protein>
<accession>A0ACC0UAE3</accession>
<gene>
    <name evidence="1" type="ORF">F5148DRAFT_979496</name>
</gene>
<proteinExistence type="predicted"/>
<dbReference type="Proteomes" id="UP001207468">
    <property type="component" value="Unassembled WGS sequence"/>
</dbReference>
<evidence type="ECO:0000313" key="1">
    <source>
        <dbReference type="EMBL" id="KAI9508683.1"/>
    </source>
</evidence>
<dbReference type="EMBL" id="JAGFNK010000082">
    <property type="protein sequence ID" value="KAI9508683.1"/>
    <property type="molecule type" value="Genomic_DNA"/>
</dbReference>